<protein>
    <submittedName>
        <fullName evidence="1">(wild Malaysian banana) hypothetical protein</fullName>
    </submittedName>
</protein>
<proteinExistence type="predicted"/>
<sequence length="76" mass="8451">MPKKPYDEPNSSSPAARRLLLGLYLTKFSHNDYVKWKSEGRIILDGVNGKVAWLPWSACKSPTWEGSLPSSTVESA</sequence>
<dbReference type="InParanoid" id="A0A804JJY1"/>
<evidence type="ECO:0000313" key="3">
    <source>
        <dbReference type="Proteomes" id="UP000012960"/>
    </source>
</evidence>
<dbReference type="EMBL" id="HG996471">
    <property type="protein sequence ID" value="CAG1847325.1"/>
    <property type="molecule type" value="Genomic_DNA"/>
</dbReference>
<dbReference type="Gene3D" id="3.30.60.300">
    <property type="match status" value="1"/>
</dbReference>
<evidence type="ECO:0000313" key="1">
    <source>
        <dbReference type="EMBL" id="CAG1847325.1"/>
    </source>
</evidence>
<name>A0A804JJY1_MUSAM</name>
<gene>
    <name evidence="1" type="ORF">GSMUA_171200.1</name>
</gene>
<accession>A0A804JJY1</accession>
<dbReference type="AlphaFoldDB" id="A0A804JJY1"/>
<evidence type="ECO:0000313" key="2">
    <source>
        <dbReference type="EnsemblPlants" id="Ma06_p24510.1"/>
    </source>
</evidence>
<reference evidence="1" key="1">
    <citation type="submission" date="2021-03" db="EMBL/GenBank/DDBJ databases">
        <authorList>
            <consortium name="Genoscope - CEA"/>
            <person name="William W."/>
        </authorList>
    </citation>
    <scope>NUCLEOTIDE SEQUENCE</scope>
    <source>
        <strain evidence="1">Doubled-haploid Pahang</strain>
    </source>
</reference>
<dbReference type="Proteomes" id="UP000012960">
    <property type="component" value="Unplaced"/>
</dbReference>
<keyword evidence="3" id="KW-1185">Reference proteome</keyword>
<reference evidence="2" key="2">
    <citation type="submission" date="2021-05" db="UniProtKB">
        <authorList>
            <consortium name="EnsemblPlants"/>
        </authorList>
    </citation>
    <scope>IDENTIFICATION</scope>
    <source>
        <strain evidence="2">subsp. malaccensis</strain>
    </source>
</reference>
<dbReference type="EnsemblPlants" id="Ma06_t24510.1">
    <property type="protein sequence ID" value="Ma06_p24510.1"/>
    <property type="gene ID" value="Ma06_g24510"/>
</dbReference>
<organism evidence="2 3">
    <name type="scientific">Musa acuminata subsp. malaccensis</name>
    <name type="common">Wild banana</name>
    <name type="synonym">Musa malaccensis</name>
    <dbReference type="NCBI Taxonomy" id="214687"/>
    <lineage>
        <taxon>Eukaryota</taxon>
        <taxon>Viridiplantae</taxon>
        <taxon>Streptophyta</taxon>
        <taxon>Embryophyta</taxon>
        <taxon>Tracheophyta</taxon>
        <taxon>Spermatophyta</taxon>
        <taxon>Magnoliopsida</taxon>
        <taxon>Liliopsida</taxon>
        <taxon>Zingiberales</taxon>
        <taxon>Musaceae</taxon>
        <taxon>Musa</taxon>
    </lineage>
</organism>
<dbReference type="Gramene" id="Ma06_t24510.1">
    <property type="protein sequence ID" value="Ma06_p24510.1"/>
    <property type="gene ID" value="Ma06_g24510"/>
</dbReference>